<dbReference type="CDD" id="cd21808">
    <property type="entry name" value="ABC-2_lan_permease_MutG"/>
    <property type="match status" value="1"/>
</dbReference>
<evidence type="ECO:0000313" key="2">
    <source>
        <dbReference type="EMBL" id="SHE96378.1"/>
    </source>
</evidence>
<evidence type="ECO:0000313" key="3">
    <source>
        <dbReference type="Proteomes" id="UP000184245"/>
    </source>
</evidence>
<reference evidence="2 3" key="1">
    <citation type="submission" date="2016-11" db="EMBL/GenBank/DDBJ databases">
        <authorList>
            <person name="Jaros S."/>
            <person name="Januszkiewicz K."/>
            <person name="Wedrychowicz H."/>
        </authorList>
    </citation>
    <scope>NUCLEOTIDE SEQUENCE [LARGE SCALE GENOMIC DNA]</scope>
    <source>
        <strain evidence="2 3">DSM 17459</strain>
    </source>
</reference>
<proteinExistence type="predicted"/>
<keyword evidence="3" id="KW-1185">Reference proteome</keyword>
<feature type="transmembrane region" description="Helical" evidence="1">
    <location>
        <begin position="164"/>
        <end position="189"/>
    </location>
</feature>
<gene>
    <name evidence="2" type="ORF">SAMN02745158_02109</name>
</gene>
<keyword evidence="1" id="KW-0472">Membrane</keyword>
<dbReference type="EMBL" id="FQVI01000009">
    <property type="protein sequence ID" value="SHE96378.1"/>
    <property type="molecule type" value="Genomic_DNA"/>
</dbReference>
<dbReference type="RefSeq" id="WP_072851423.1">
    <property type="nucleotide sequence ID" value="NZ_FQVI01000009.1"/>
</dbReference>
<dbReference type="AlphaFoldDB" id="A0A1M4XSF4"/>
<keyword evidence="1" id="KW-1133">Transmembrane helix</keyword>
<feature type="transmembrane region" description="Helical" evidence="1">
    <location>
        <begin position="221"/>
        <end position="241"/>
    </location>
</feature>
<feature type="transmembrane region" description="Helical" evidence="1">
    <location>
        <begin position="53"/>
        <end position="73"/>
    </location>
</feature>
<dbReference type="STRING" id="1122155.SAMN02745158_02109"/>
<accession>A0A1M4XSF4</accession>
<dbReference type="Proteomes" id="UP000184245">
    <property type="component" value="Unassembled WGS sequence"/>
</dbReference>
<organism evidence="2 3">
    <name type="scientific">Lactonifactor longoviformis DSM 17459</name>
    <dbReference type="NCBI Taxonomy" id="1122155"/>
    <lineage>
        <taxon>Bacteria</taxon>
        <taxon>Bacillati</taxon>
        <taxon>Bacillota</taxon>
        <taxon>Clostridia</taxon>
        <taxon>Eubacteriales</taxon>
        <taxon>Clostridiaceae</taxon>
        <taxon>Lactonifactor</taxon>
    </lineage>
</organism>
<dbReference type="InterPro" id="IPR022294">
    <property type="entry name" value="ABC-transptr_permeasesu"/>
</dbReference>
<protein>
    <submittedName>
        <fullName evidence="2">ABC-2 type transport system permease protein</fullName>
    </submittedName>
</protein>
<feature type="transmembrane region" description="Helical" evidence="1">
    <location>
        <begin position="99"/>
        <end position="120"/>
    </location>
</feature>
<keyword evidence="1" id="KW-0812">Transmembrane</keyword>
<evidence type="ECO:0000256" key="1">
    <source>
        <dbReference type="SAM" id="Phobius"/>
    </source>
</evidence>
<name>A0A1M4XSF4_9CLOT</name>
<dbReference type="NCBIfam" id="TIGR03733">
    <property type="entry name" value="lanti_perm_MutG"/>
    <property type="match status" value="1"/>
</dbReference>
<dbReference type="OrthoDB" id="1701852at2"/>
<feature type="transmembrane region" description="Helical" evidence="1">
    <location>
        <begin position="132"/>
        <end position="152"/>
    </location>
</feature>
<sequence length="251" mass="27523">MRQLVRYIKADVMKTRRLGVRRAHGLVPAGTAAVFLTYYAFAPWNPVSKLEAYFQVLGVALPILLGVFSAIAVEQETASGGLQNMLSVPCRAVSFISKLLQLLVFEAAAIFMASAMFGAGNICLLGRTEAGFWVYWMAGMVLFVSSISLYTWHLFLSLRFGKGISVGLGIMESLVSALLLTGLGTYIWVYVPCAWISRFPGLYLQKYLGILDPISEVRGKTAAAVCVGFTILSLLAGVLWFSRWDGRKIND</sequence>
<feature type="transmembrane region" description="Helical" evidence="1">
    <location>
        <begin position="23"/>
        <end position="41"/>
    </location>
</feature>